<protein>
    <submittedName>
        <fullName evidence="1">Uncharacterized protein</fullName>
    </submittedName>
</protein>
<name>A0A2I0W2I9_9ASPA</name>
<dbReference type="Proteomes" id="UP000233837">
    <property type="component" value="Unassembled WGS sequence"/>
</dbReference>
<dbReference type="AlphaFoldDB" id="A0A2I0W2I9"/>
<dbReference type="EMBL" id="KZ502984">
    <property type="protein sequence ID" value="PKU69871.1"/>
    <property type="molecule type" value="Genomic_DNA"/>
</dbReference>
<keyword evidence="2" id="KW-1185">Reference proteome</keyword>
<accession>A0A2I0W2I9</accession>
<proteinExistence type="predicted"/>
<evidence type="ECO:0000313" key="1">
    <source>
        <dbReference type="EMBL" id="PKU69871.1"/>
    </source>
</evidence>
<reference evidence="1 2" key="2">
    <citation type="journal article" date="2017" name="Nature">
        <title>The Apostasia genome and the evolution of orchids.</title>
        <authorList>
            <person name="Zhang G.Q."/>
            <person name="Liu K.W."/>
            <person name="Li Z."/>
            <person name="Lohaus R."/>
            <person name="Hsiao Y.Y."/>
            <person name="Niu S.C."/>
            <person name="Wang J.Y."/>
            <person name="Lin Y.C."/>
            <person name="Xu Q."/>
            <person name="Chen L.J."/>
            <person name="Yoshida K."/>
            <person name="Fujiwara S."/>
            <person name="Wang Z.W."/>
            <person name="Zhang Y.Q."/>
            <person name="Mitsuda N."/>
            <person name="Wang M."/>
            <person name="Liu G.H."/>
            <person name="Pecoraro L."/>
            <person name="Huang H.X."/>
            <person name="Xiao X.J."/>
            <person name="Lin M."/>
            <person name="Wu X.Y."/>
            <person name="Wu W.L."/>
            <person name="Chen Y.Y."/>
            <person name="Chang S.B."/>
            <person name="Sakamoto S."/>
            <person name="Ohme-Takagi M."/>
            <person name="Yagi M."/>
            <person name="Zeng S.J."/>
            <person name="Shen C.Y."/>
            <person name="Yeh C.M."/>
            <person name="Luo Y.B."/>
            <person name="Tsai W.C."/>
            <person name="Van de Peer Y."/>
            <person name="Liu Z.J."/>
        </authorList>
    </citation>
    <scope>NUCLEOTIDE SEQUENCE [LARGE SCALE GENOMIC DNA]</scope>
    <source>
        <tissue evidence="1">The whole plant</tissue>
    </source>
</reference>
<reference evidence="1 2" key="1">
    <citation type="journal article" date="2016" name="Sci. Rep.">
        <title>The Dendrobium catenatum Lindl. genome sequence provides insights into polysaccharide synthase, floral development and adaptive evolution.</title>
        <authorList>
            <person name="Zhang G.Q."/>
            <person name="Xu Q."/>
            <person name="Bian C."/>
            <person name="Tsai W.C."/>
            <person name="Yeh C.M."/>
            <person name="Liu K.W."/>
            <person name="Yoshida K."/>
            <person name="Zhang L.S."/>
            <person name="Chang S.B."/>
            <person name="Chen F."/>
            <person name="Shi Y."/>
            <person name="Su Y.Y."/>
            <person name="Zhang Y.Q."/>
            <person name="Chen L.J."/>
            <person name="Yin Y."/>
            <person name="Lin M."/>
            <person name="Huang H."/>
            <person name="Deng H."/>
            <person name="Wang Z.W."/>
            <person name="Zhu S.L."/>
            <person name="Zhao X."/>
            <person name="Deng C."/>
            <person name="Niu S.C."/>
            <person name="Huang J."/>
            <person name="Wang M."/>
            <person name="Liu G.H."/>
            <person name="Yang H.J."/>
            <person name="Xiao X.J."/>
            <person name="Hsiao Y.Y."/>
            <person name="Wu W.L."/>
            <person name="Chen Y.Y."/>
            <person name="Mitsuda N."/>
            <person name="Ohme-Takagi M."/>
            <person name="Luo Y.B."/>
            <person name="Van de Peer Y."/>
            <person name="Liu Z.J."/>
        </authorList>
    </citation>
    <scope>NUCLEOTIDE SEQUENCE [LARGE SCALE GENOMIC DNA]</scope>
    <source>
        <tissue evidence="1">The whole plant</tissue>
    </source>
</reference>
<sequence>MCKNADLVSEKLKQSLVDADKYIWKEAVSIHTGKSSQPKSSETDAMQETLDVVASEVTKTISMSSNMSSIAFKNKFNILDGLVEQGEIVSTKDNVVTGKLEDLCEVNNVAYINPKVNMEERKVVEMKEGDSSNLKMKGSKKLKGLGPINLARRCRRNEGDDKDKVRRGKFQQAIKVLCLLQEEAKGGRFSTLPGVAKRGVCKGFSA</sequence>
<gene>
    <name evidence="1" type="ORF">MA16_Dca011889</name>
</gene>
<evidence type="ECO:0000313" key="2">
    <source>
        <dbReference type="Proteomes" id="UP000233837"/>
    </source>
</evidence>
<organism evidence="1 2">
    <name type="scientific">Dendrobium catenatum</name>
    <dbReference type="NCBI Taxonomy" id="906689"/>
    <lineage>
        <taxon>Eukaryota</taxon>
        <taxon>Viridiplantae</taxon>
        <taxon>Streptophyta</taxon>
        <taxon>Embryophyta</taxon>
        <taxon>Tracheophyta</taxon>
        <taxon>Spermatophyta</taxon>
        <taxon>Magnoliopsida</taxon>
        <taxon>Liliopsida</taxon>
        <taxon>Asparagales</taxon>
        <taxon>Orchidaceae</taxon>
        <taxon>Epidendroideae</taxon>
        <taxon>Malaxideae</taxon>
        <taxon>Dendrobiinae</taxon>
        <taxon>Dendrobium</taxon>
    </lineage>
</organism>